<dbReference type="InterPro" id="IPR007226">
    <property type="entry name" value="SRS_dom"/>
</dbReference>
<dbReference type="Pfam" id="PF04092">
    <property type="entry name" value="SAG"/>
    <property type="match status" value="2"/>
</dbReference>
<proteinExistence type="predicted"/>
<dbReference type="GO" id="GO:0016020">
    <property type="term" value="C:membrane"/>
    <property type="evidence" value="ECO:0007669"/>
    <property type="project" value="InterPro"/>
</dbReference>
<accession>A0A2A9MKD7</accession>
<dbReference type="KEGG" id="bbes:BESB_057280"/>
<feature type="domain" description="SRS" evidence="1">
    <location>
        <begin position="197"/>
        <end position="329"/>
    </location>
</feature>
<dbReference type="InterPro" id="IPR036755">
    <property type="entry name" value="SRS_dom_sf"/>
</dbReference>
<dbReference type="EMBL" id="NWUJ01000004">
    <property type="protein sequence ID" value="PFH36077.1"/>
    <property type="molecule type" value="Genomic_DNA"/>
</dbReference>
<keyword evidence="3" id="KW-1185">Reference proteome</keyword>
<dbReference type="OrthoDB" id="329695at2759"/>
<dbReference type="RefSeq" id="XP_029220086.1">
    <property type="nucleotide sequence ID" value="XM_029364163.1"/>
</dbReference>
<dbReference type="GeneID" id="40310657"/>
<feature type="domain" description="SRS" evidence="1">
    <location>
        <begin position="64"/>
        <end position="187"/>
    </location>
</feature>
<dbReference type="AlphaFoldDB" id="A0A2A9MKD7"/>
<dbReference type="PRINTS" id="PR01801">
    <property type="entry name" value="SURFCEANTIGN"/>
</dbReference>
<dbReference type="InterPro" id="IPR028352">
    <property type="entry name" value="Surface_antig_SAG1"/>
</dbReference>
<organism evidence="2 3">
    <name type="scientific">Besnoitia besnoiti</name>
    <name type="common">Apicomplexan protozoan</name>
    <dbReference type="NCBI Taxonomy" id="94643"/>
    <lineage>
        <taxon>Eukaryota</taxon>
        <taxon>Sar</taxon>
        <taxon>Alveolata</taxon>
        <taxon>Apicomplexa</taxon>
        <taxon>Conoidasida</taxon>
        <taxon>Coccidia</taxon>
        <taxon>Eucoccidiorida</taxon>
        <taxon>Eimeriorina</taxon>
        <taxon>Sarcocystidae</taxon>
        <taxon>Besnoitia</taxon>
    </lineage>
</organism>
<protein>
    <submittedName>
        <fullName evidence="2">SAG-related sequence</fullName>
    </submittedName>
</protein>
<dbReference type="SUPFAM" id="SSF74877">
    <property type="entry name" value="Major surface antigen p30, SAG1"/>
    <property type="match status" value="2"/>
</dbReference>
<comment type="caution">
    <text evidence="2">The sequence shown here is derived from an EMBL/GenBank/DDBJ whole genome shotgun (WGS) entry which is preliminary data.</text>
</comment>
<sequence>MLCLGSQATSRALQRQVRQQLCYSLRAPVVLSACLLLAMTCCEYLSAAKPATEISPNCVPGVETTCTCEENKSGREAAASNSATLSQAQNALKLECKPNLQIAPEPLKDKVCSAGSDDLKKDCDVKLSSLLVGNPDVSWAEVSEQSRSQPVSKRLTIPPENFPLVDEQFAVGCTENTTKKCKVTVTVEARPSVTQGQTVTCAYGAGSNDLRQAVKLSPTQNSFTLVCGDKGEVLPKNYNEAFCSSGLTGNEETCKGSYTSILPGYEANWWNKDDTKHSVTLSIPTDQFPAEEAKIVVGCRQKEQQPSPVGKESPLHTLTPTVCIVDVTIEASSFASLSSRRADVFGLLAGAAVMTIFAQHA</sequence>
<dbReference type="VEuPathDB" id="ToxoDB:BESB_057280"/>
<evidence type="ECO:0000313" key="3">
    <source>
        <dbReference type="Proteomes" id="UP000224006"/>
    </source>
</evidence>
<gene>
    <name evidence="2" type="ORF">BESB_057280</name>
</gene>
<name>A0A2A9MKD7_BESBE</name>
<evidence type="ECO:0000259" key="1">
    <source>
        <dbReference type="Pfam" id="PF04092"/>
    </source>
</evidence>
<evidence type="ECO:0000313" key="2">
    <source>
        <dbReference type="EMBL" id="PFH36077.1"/>
    </source>
</evidence>
<dbReference type="Proteomes" id="UP000224006">
    <property type="component" value="Chromosome IV"/>
</dbReference>
<dbReference type="Gene3D" id="2.60.40.1320">
    <property type="entry name" value="SRS domain"/>
    <property type="match status" value="2"/>
</dbReference>
<reference evidence="2 3" key="1">
    <citation type="submission" date="2017-09" db="EMBL/GenBank/DDBJ databases">
        <title>Genome sequencing of Besnoitia besnoiti strain Bb-Ger1.</title>
        <authorList>
            <person name="Schares G."/>
            <person name="Venepally P."/>
            <person name="Lorenzi H.A."/>
        </authorList>
    </citation>
    <scope>NUCLEOTIDE SEQUENCE [LARGE SCALE GENOMIC DNA]</scope>
    <source>
        <strain evidence="2 3">Bb-Ger1</strain>
    </source>
</reference>